<gene>
    <name evidence="5" type="ORF">OPV09_13775</name>
</gene>
<dbReference type="SMART" id="SM00903">
    <property type="entry name" value="Flavin_Reduct"/>
    <property type="match status" value="1"/>
</dbReference>
<dbReference type="EC" id="1.-.-.-" evidence="5"/>
<comment type="similarity">
    <text evidence="3">Belongs to the flavoredoxin family.</text>
</comment>
<evidence type="ECO:0000256" key="1">
    <source>
        <dbReference type="ARBA" id="ARBA00001917"/>
    </source>
</evidence>
<feature type="domain" description="Flavin reductase like" evidence="4">
    <location>
        <begin position="21"/>
        <end position="172"/>
    </location>
</feature>
<organism evidence="5 6">
    <name type="scientific">Janthinobacterium aestuarii</name>
    <dbReference type="NCBI Taxonomy" id="2985511"/>
    <lineage>
        <taxon>Bacteria</taxon>
        <taxon>Pseudomonadati</taxon>
        <taxon>Pseudomonadota</taxon>
        <taxon>Betaproteobacteria</taxon>
        <taxon>Burkholderiales</taxon>
        <taxon>Oxalobacteraceae</taxon>
        <taxon>Janthinobacterium</taxon>
    </lineage>
</organism>
<name>A0ABZ2GXV5_9BURK</name>
<dbReference type="PANTHER" id="PTHR43567:SF1">
    <property type="entry name" value="FLAVOREDOXIN"/>
    <property type="match status" value="1"/>
</dbReference>
<accession>A0ABZ2GXV5</accession>
<protein>
    <submittedName>
        <fullName evidence="5">Flavin reductase family protein</fullName>
        <ecNumber evidence="5">1.-.-.-</ecNumber>
    </submittedName>
</protein>
<reference evidence="5 6" key="1">
    <citation type="submission" date="2024-01" db="EMBL/GenBank/DDBJ databases">
        <title>Draft genome sequences of nine bacterial species from freshwater ponds near Washington, DC.</title>
        <authorList>
            <person name="Pavloudi C."/>
            <person name="Oliver L."/>
            <person name="Slattery K."/>
            <person name="Lissner G."/>
            <person name="Saw J.H."/>
        </authorList>
    </citation>
    <scope>NUCLEOTIDE SEQUENCE [LARGE SCALE GENOMIC DNA]</scope>
    <source>
        <strain evidence="6">TB1-E2</strain>
    </source>
</reference>
<dbReference type="EMBL" id="CP142523">
    <property type="protein sequence ID" value="WWO49256.1"/>
    <property type="molecule type" value="Genomic_DNA"/>
</dbReference>
<dbReference type="PANTHER" id="PTHR43567">
    <property type="entry name" value="FLAVOREDOXIN-RELATED-RELATED"/>
    <property type="match status" value="1"/>
</dbReference>
<dbReference type="SUPFAM" id="SSF50475">
    <property type="entry name" value="FMN-binding split barrel"/>
    <property type="match status" value="1"/>
</dbReference>
<keyword evidence="2" id="KW-0285">Flavoprotein</keyword>
<dbReference type="InterPro" id="IPR052174">
    <property type="entry name" value="Flavoredoxin"/>
</dbReference>
<dbReference type="Proteomes" id="UP001373909">
    <property type="component" value="Chromosome"/>
</dbReference>
<dbReference type="InterPro" id="IPR002563">
    <property type="entry name" value="Flavin_Rdtase-like_dom"/>
</dbReference>
<dbReference type="InterPro" id="IPR012349">
    <property type="entry name" value="Split_barrel_FMN-bd"/>
</dbReference>
<evidence type="ECO:0000313" key="6">
    <source>
        <dbReference type="Proteomes" id="UP001373909"/>
    </source>
</evidence>
<dbReference type="Pfam" id="PF01613">
    <property type="entry name" value="Flavin_Reduct"/>
    <property type="match status" value="1"/>
</dbReference>
<keyword evidence="5" id="KW-0560">Oxidoreductase</keyword>
<evidence type="ECO:0000256" key="2">
    <source>
        <dbReference type="ARBA" id="ARBA00022630"/>
    </source>
</evidence>
<evidence type="ECO:0000313" key="5">
    <source>
        <dbReference type="EMBL" id="WWO49256.1"/>
    </source>
</evidence>
<evidence type="ECO:0000256" key="3">
    <source>
        <dbReference type="ARBA" id="ARBA00038054"/>
    </source>
</evidence>
<dbReference type="RefSeq" id="WP_338682300.1">
    <property type="nucleotide sequence ID" value="NZ_CP142523.1"/>
</dbReference>
<dbReference type="GO" id="GO:0016491">
    <property type="term" value="F:oxidoreductase activity"/>
    <property type="evidence" value="ECO:0007669"/>
    <property type="project" value="UniProtKB-KW"/>
</dbReference>
<sequence>MLLSLNERDHLAAVPLEKAYRLLNHGPSILVSARHDGIENVMAAAWACALDFAPPKLTVVLDKATRTRALVEGSGTFVIQVPTAAQLQLTHAVGTHSLDAQPDKLARAGVRLFHMDGFDLPFVAGCSAWLACRLIPEPHNQTAYDLFIGEVVGAWADTRVFRDGHWHFEDADPSWRSLHYIAGGRFYAIGQALDAAPG</sequence>
<comment type="cofactor">
    <cofactor evidence="1">
        <name>FMN</name>
        <dbReference type="ChEBI" id="CHEBI:58210"/>
    </cofactor>
</comment>
<keyword evidence="6" id="KW-1185">Reference proteome</keyword>
<dbReference type="Gene3D" id="2.30.110.10">
    <property type="entry name" value="Electron Transport, Fmn-binding Protein, Chain A"/>
    <property type="match status" value="1"/>
</dbReference>
<evidence type="ECO:0000259" key="4">
    <source>
        <dbReference type="SMART" id="SM00903"/>
    </source>
</evidence>
<proteinExistence type="inferred from homology"/>